<keyword evidence="7 9" id="KW-0472">Membrane</keyword>
<dbReference type="InterPro" id="IPR025949">
    <property type="entry name" value="PapC-like_C"/>
</dbReference>
<dbReference type="PANTHER" id="PTHR30451:SF20">
    <property type="entry name" value="FIMBRIAE USHER"/>
    <property type="match status" value="1"/>
</dbReference>
<dbReference type="GO" id="GO:0009279">
    <property type="term" value="C:cell outer membrane"/>
    <property type="evidence" value="ECO:0007669"/>
    <property type="project" value="UniProtKB-SubCell"/>
</dbReference>
<dbReference type="FunFam" id="2.60.40.2610:FF:000001">
    <property type="entry name" value="Outer membrane fimbrial usher protein"/>
    <property type="match status" value="1"/>
</dbReference>
<keyword evidence="6" id="KW-0732">Signal</keyword>
<evidence type="ECO:0000259" key="11">
    <source>
        <dbReference type="Pfam" id="PF13954"/>
    </source>
</evidence>
<proteinExistence type="inferred from homology"/>
<dbReference type="InterPro" id="IPR000015">
    <property type="entry name" value="Fimb_usher"/>
</dbReference>
<keyword evidence="5 9" id="KW-0812">Transmembrane</keyword>
<dbReference type="SUPFAM" id="SSF141729">
    <property type="entry name" value="FimD N-terminal domain-like"/>
    <property type="match status" value="1"/>
</dbReference>
<dbReference type="Gene3D" id="2.60.40.3110">
    <property type="match status" value="1"/>
</dbReference>
<comment type="subcellular location">
    <subcellularLocation>
        <location evidence="1 9">Cell outer membrane</location>
        <topology evidence="1 9">Multi-pass membrane protein</topology>
    </subcellularLocation>
</comment>
<keyword evidence="8 9" id="KW-0998">Cell outer membrane</keyword>
<evidence type="ECO:0000256" key="4">
    <source>
        <dbReference type="ARBA" id="ARBA00022452"/>
    </source>
</evidence>
<dbReference type="RefSeq" id="WP_059592982.1">
    <property type="nucleotide sequence ID" value="NZ_LOVB01000125.1"/>
</dbReference>
<dbReference type="Pfam" id="PF13953">
    <property type="entry name" value="PapC_C"/>
    <property type="match status" value="1"/>
</dbReference>
<dbReference type="Pfam" id="PF13954">
    <property type="entry name" value="PapC_N"/>
    <property type="match status" value="1"/>
</dbReference>
<dbReference type="InterPro" id="IPR043142">
    <property type="entry name" value="PapC-like_C_sf"/>
</dbReference>
<dbReference type="InterPro" id="IPR037224">
    <property type="entry name" value="PapC_N_sf"/>
</dbReference>
<dbReference type="PROSITE" id="PS01151">
    <property type="entry name" value="FIMBRIAL_USHER"/>
    <property type="match status" value="1"/>
</dbReference>
<dbReference type="InterPro" id="IPR018030">
    <property type="entry name" value="Fimbrial_membr_usher_CS"/>
</dbReference>
<comment type="similarity">
    <text evidence="2 9">Belongs to the fimbrial export usher family.</text>
</comment>
<gene>
    <name evidence="12" type="ORF">WJ53_00980</name>
</gene>
<dbReference type="EMBL" id="LOZE01000012">
    <property type="protein sequence ID" value="KVM39977.1"/>
    <property type="molecule type" value="Genomic_DNA"/>
</dbReference>
<keyword evidence="3 9" id="KW-0813">Transport</keyword>
<dbReference type="AlphaFoldDB" id="A0AB73G9A3"/>
<evidence type="ECO:0000256" key="7">
    <source>
        <dbReference type="ARBA" id="ARBA00023136"/>
    </source>
</evidence>
<dbReference type="InterPro" id="IPR042186">
    <property type="entry name" value="FimD_plug_dom"/>
</dbReference>
<evidence type="ECO:0000259" key="10">
    <source>
        <dbReference type="Pfam" id="PF13953"/>
    </source>
</evidence>
<evidence type="ECO:0000256" key="9">
    <source>
        <dbReference type="RuleBase" id="RU003884"/>
    </source>
</evidence>
<dbReference type="Proteomes" id="UP000061665">
    <property type="component" value="Unassembled WGS sequence"/>
</dbReference>
<dbReference type="InterPro" id="IPR025885">
    <property type="entry name" value="PapC_N"/>
</dbReference>
<comment type="caution">
    <text evidence="12">The sequence shown here is derived from an EMBL/GenBank/DDBJ whole genome shotgun (WGS) entry which is preliminary data.</text>
</comment>
<dbReference type="Pfam" id="PF00577">
    <property type="entry name" value="Usher"/>
    <property type="match status" value="1"/>
</dbReference>
<dbReference type="PANTHER" id="PTHR30451">
    <property type="entry name" value="OUTER MEMBRANE USHER PROTEIN"/>
    <property type="match status" value="1"/>
</dbReference>
<dbReference type="GO" id="GO:0009297">
    <property type="term" value="P:pilus assembly"/>
    <property type="evidence" value="ECO:0007669"/>
    <property type="project" value="InterPro"/>
</dbReference>
<evidence type="ECO:0000313" key="13">
    <source>
        <dbReference type="Proteomes" id="UP000061665"/>
    </source>
</evidence>
<feature type="domain" description="PapC-like C-terminal" evidence="10">
    <location>
        <begin position="796"/>
        <end position="861"/>
    </location>
</feature>
<evidence type="ECO:0000256" key="6">
    <source>
        <dbReference type="ARBA" id="ARBA00022729"/>
    </source>
</evidence>
<feature type="domain" description="PapC N-terminal" evidence="11">
    <location>
        <begin position="75"/>
        <end position="221"/>
    </location>
</feature>
<keyword evidence="4" id="KW-1134">Transmembrane beta strand</keyword>
<dbReference type="Gene3D" id="2.60.40.2610">
    <property type="entry name" value="Outer membrane usher protein FimD, plug domain"/>
    <property type="match status" value="1"/>
</dbReference>
<evidence type="ECO:0000256" key="3">
    <source>
        <dbReference type="ARBA" id="ARBA00022448"/>
    </source>
</evidence>
<dbReference type="FunFam" id="2.60.40.3110:FF:000001">
    <property type="entry name" value="Putative fimbrial outer membrane usher"/>
    <property type="match status" value="1"/>
</dbReference>
<evidence type="ECO:0000256" key="2">
    <source>
        <dbReference type="ARBA" id="ARBA00008064"/>
    </source>
</evidence>
<accession>A0AB73G9A3</accession>
<dbReference type="GO" id="GO:0015473">
    <property type="term" value="F:fimbrial usher porin activity"/>
    <property type="evidence" value="ECO:0007669"/>
    <property type="project" value="InterPro"/>
</dbReference>
<protein>
    <submittedName>
        <fullName evidence="12">Fimbrial protein</fullName>
    </submittedName>
</protein>
<keyword evidence="9" id="KW-1029">Fimbrium biogenesis</keyword>
<evidence type="ECO:0000256" key="1">
    <source>
        <dbReference type="ARBA" id="ARBA00004571"/>
    </source>
</evidence>
<name>A0AB73G9A3_9BURK</name>
<evidence type="ECO:0000256" key="8">
    <source>
        <dbReference type="ARBA" id="ARBA00023237"/>
    </source>
</evidence>
<reference evidence="12 13" key="1">
    <citation type="submission" date="2015-11" db="EMBL/GenBank/DDBJ databases">
        <title>Expanding the genomic diversity of Burkholderia species for the development of highly accurate diagnostics.</title>
        <authorList>
            <person name="Sahl J."/>
            <person name="Keim P."/>
            <person name="Wagner D."/>
        </authorList>
    </citation>
    <scope>NUCLEOTIDE SEQUENCE [LARGE SCALE GENOMIC DNA]</scope>
    <source>
        <strain evidence="12 13">MSMB2058</strain>
    </source>
</reference>
<evidence type="ECO:0000256" key="5">
    <source>
        <dbReference type="ARBA" id="ARBA00022692"/>
    </source>
</evidence>
<organism evidence="12 13">
    <name type="scientific">Burkholderia ubonensis</name>
    <dbReference type="NCBI Taxonomy" id="101571"/>
    <lineage>
        <taxon>Bacteria</taxon>
        <taxon>Pseudomonadati</taxon>
        <taxon>Pseudomonadota</taxon>
        <taxon>Betaproteobacteria</taxon>
        <taxon>Burkholderiales</taxon>
        <taxon>Burkholderiaceae</taxon>
        <taxon>Burkholderia</taxon>
        <taxon>Burkholderia cepacia complex</taxon>
    </lineage>
</organism>
<dbReference type="Gene3D" id="2.60.40.2070">
    <property type="match status" value="1"/>
</dbReference>
<dbReference type="Gene3D" id="3.10.20.410">
    <property type="match status" value="1"/>
</dbReference>
<sequence length="900" mass="96176">MAKQQSSVQMQIEPRLKPVCALLLTIIAGWQAQAHATEAESATLQLAQADTGATHAASSQSGAMQIAQTEFAQVEFEGGFLNNGHGAFDVSRYERRNVVPVGMYKPDIYVDGNWVGRAEVAFKSAPNTVDAQPCFDNALLERIGVDLSKLPQDVRTTLAAEGACMRLGQVIPEASVSYDFNEQRLDLSIPQISMRRQARGYVSPDQWSEGVPVAMLGYDASVYHARVSGQTASTQGYVGVNGGVNLGRWHFRHNGSFNWDDRGNKKYENLTTYVQRDLPAWSSQLIAGDAYTSGDLFDSTSFRGMRVYTDDRMLPESQRGYAPVVRGIANTHAKVTIEQNGMKLYETTVAPGAFVIDDLYPTGYGGDLKVNVTEADGSVHSFSVPYAAVPLSLRPGQNRYSFTAGVVRNLQNTTPYFAQATWQRGLTNLLTGYGGVTFAQGYLSAMAGAVLNTSLGAVGVDVTHASTSIPRERRYSGQSFRISYSKSLPTTGTNIAIAAYRYSTNGYFALNDAMRARDQAKLDVASANVYRQRNRASLTLSQSLGARGGSLNATASASTYWNRSGSDVNFTIGYSNTFRNVAYSVSAARQRDARGTSSTMYYASLSIPLGKTRPAMVATSFSRDTRGSTQAQTSLSGSLGVDNNVSYGLNVNHAKSSGSSQTNGGAHVMVRGPFAELSGSASASADYQQFSAGVRGAVVAHGGGVTLSQSLSETFAIVEAPNAEGARVTNASGVRIDRRGYAVVPYLTPYSMNDVSIDPKGLSTDVELKETSQRIAPLAGAVPKLTFKTEYGRSALIRVRQADGSPVPFGAAVTDASGKDVGTVGQGGKLFARGLEDKGELTVKWEANRSKSACELSYSLPVRKRTATYQPLQSLDLPCVPGDASDYAPALSVGAAAPRS</sequence>
<evidence type="ECO:0000313" key="12">
    <source>
        <dbReference type="EMBL" id="KVM39977.1"/>
    </source>
</evidence>